<keyword evidence="1" id="KW-0175">Coiled coil</keyword>
<dbReference type="InterPro" id="IPR001584">
    <property type="entry name" value="Integrase_cat-core"/>
</dbReference>
<evidence type="ECO:0000313" key="3">
    <source>
        <dbReference type="EMBL" id="UYV63106.1"/>
    </source>
</evidence>
<sequence>MPAATISEWTWPEKPWHRLHLDLADNGRQFASGQFEQFTKMNGIRHTKTSPYNPSTNGLAERYVRECKNLLRKNNGKDDLETNLQRFLFAHRAFPQTVIKEFPRGIANEEKFKIKILEFNTKMGNPREAFHEAVRRQEQFTTGCEVYFRNYSTGPKRRRNIKEIKIGWMIALVHIEGTKDVINILLSMFVNNFRYSSGIESNPGPRSTRQTTLELNKDKDIGDLITALSAKMDDWGQKIETRFASVEQGLEKINQRLQQLETSLETTSKIASDNSKRIADLEGRLEHCEMKQREKNLIFYGFEGTENETPDESRSRVFNLISSSMQISEEIGLEQCRRLSRKANSPLLIEVPDYKQRIMLLRNAFKLRDKNIFLNKEYPATVREQRKILINKRKELFSKGIVSKLRDNKLIVRGINYYASNGRVISASGDVI</sequence>
<keyword evidence="4" id="KW-1185">Reference proteome</keyword>
<organism evidence="3 4">
    <name type="scientific">Cordylochernes scorpioides</name>
    <dbReference type="NCBI Taxonomy" id="51811"/>
    <lineage>
        <taxon>Eukaryota</taxon>
        <taxon>Metazoa</taxon>
        <taxon>Ecdysozoa</taxon>
        <taxon>Arthropoda</taxon>
        <taxon>Chelicerata</taxon>
        <taxon>Arachnida</taxon>
        <taxon>Pseudoscorpiones</taxon>
        <taxon>Cheliferoidea</taxon>
        <taxon>Chernetidae</taxon>
        <taxon>Cordylochernes</taxon>
    </lineage>
</organism>
<dbReference type="Gene3D" id="3.30.420.10">
    <property type="entry name" value="Ribonuclease H-like superfamily/Ribonuclease H"/>
    <property type="match status" value="1"/>
</dbReference>
<name>A0ABY6K482_9ARAC</name>
<dbReference type="PANTHER" id="PTHR37984:SF13">
    <property type="entry name" value="RIBONUCLEASE H"/>
    <property type="match status" value="1"/>
</dbReference>
<dbReference type="InterPro" id="IPR036397">
    <property type="entry name" value="RNaseH_sf"/>
</dbReference>
<evidence type="ECO:0000256" key="1">
    <source>
        <dbReference type="SAM" id="Coils"/>
    </source>
</evidence>
<evidence type="ECO:0000313" key="4">
    <source>
        <dbReference type="Proteomes" id="UP001235939"/>
    </source>
</evidence>
<accession>A0ABY6K482</accession>
<protein>
    <submittedName>
        <fullName evidence="3">K02A2.6-like</fullName>
    </submittedName>
</protein>
<feature type="coiled-coil region" evidence="1">
    <location>
        <begin position="243"/>
        <end position="270"/>
    </location>
</feature>
<dbReference type="Proteomes" id="UP001235939">
    <property type="component" value="Chromosome 02"/>
</dbReference>
<feature type="domain" description="Integrase catalytic" evidence="2">
    <location>
        <begin position="1"/>
        <end position="134"/>
    </location>
</feature>
<dbReference type="Gene3D" id="1.20.5.340">
    <property type="match status" value="1"/>
</dbReference>
<dbReference type="EMBL" id="CP092864">
    <property type="protein sequence ID" value="UYV63106.1"/>
    <property type="molecule type" value="Genomic_DNA"/>
</dbReference>
<dbReference type="InterPro" id="IPR012337">
    <property type="entry name" value="RNaseH-like_sf"/>
</dbReference>
<reference evidence="3 4" key="1">
    <citation type="submission" date="2022-01" db="EMBL/GenBank/DDBJ databases">
        <title>A chromosomal length assembly of Cordylochernes scorpioides.</title>
        <authorList>
            <person name="Zeh D."/>
            <person name="Zeh J."/>
        </authorList>
    </citation>
    <scope>NUCLEOTIDE SEQUENCE [LARGE SCALE GENOMIC DNA]</scope>
    <source>
        <strain evidence="3">IN4F17</strain>
        <tissue evidence="3">Whole Body</tissue>
    </source>
</reference>
<dbReference type="InterPro" id="IPR050951">
    <property type="entry name" value="Retrovirus_Pol_polyprotein"/>
</dbReference>
<evidence type="ECO:0000259" key="2">
    <source>
        <dbReference type="PROSITE" id="PS50994"/>
    </source>
</evidence>
<proteinExistence type="predicted"/>
<gene>
    <name evidence="3" type="ORF">LAZ67_2003160</name>
</gene>
<dbReference type="SUPFAM" id="SSF53098">
    <property type="entry name" value="Ribonuclease H-like"/>
    <property type="match status" value="1"/>
</dbReference>
<dbReference type="PANTHER" id="PTHR37984">
    <property type="entry name" value="PROTEIN CBG26694"/>
    <property type="match status" value="1"/>
</dbReference>
<dbReference type="PROSITE" id="PS50994">
    <property type="entry name" value="INTEGRASE"/>
    <property type="match status" value="1"/>
</dbReference>